<evidence type="ECO:0000313" key="3">
    <source>
        <dbReference type="Proteomes" id="UP001204376"/>
    </source>
</evidence>
<protein>
    <recommendedName>
        <fullName evidence="4">Erythromycin esterase family protein</fullName>
    </recommendedName>
</protein>
<dbReference type="EMBL" id="JANHOH010000001">
    <property type="protein sequence ID" value="MCQ6956869.1"/>
    <property type="molecule type" value="Genomic_DNA"/>
</dbReference>
<evidence type="ECO:0000313" key="2">
    <source>
        <dbReference type="EMBL" id="MCQ6956869.1"/>
    </source>
</evidence>
<organism evidence="2 3">
    <name type="scientific">Mucilaginibacter aquariorum</name>
    <dbReference type="NCBI Taxonomy" id="2967225"/>
    <lineage>
        <taxon>Bacteria</taxon>
        <taxon>Pseudomonadati</taxon>
        <taxon>Bacteroidota</taxon>
        <taxon>Sphingobacteriia</taxon>
        <taxon>Sphingobacteriales</taxon>
        <taxon>Sphingobacteriaceae</taxon>
        <taxon>Mucilaginibacter</taxon>
    </lineage>
</organism>
<keyword evidence="1" id="KW-0732">Signal</keyword>
<sequence>MKIKLILVFTFLLYISICFAQTDKAKVDYLIKNSATWNDGFKNMEQVFTPEVLKNQLFMIGEGHGIAYSYDMQYDLVAYLQKKAGVKYLFMELGYLDGILLNDYLKTGNDSAYIAGFEKYNGTYYYNKSVHQLFQKLYRLNKTLPEGKKMVILPVDIEHGYRKAIKYLQAKLFSGANANTYVGLAINKIDSEKGVGKEIAAEIVKIYPIYKADIDTYKKALGSQFNDADFLMRNTYEMLNIALKKAADTRRDSVMLENFNIYKQRYHLENEKLVGLFGGFHVKQTDQPNDIRFAALLKRSGLVKGICSALMVYNDGFIMMPKRSSDTTKTGNRYKQVANTYDYFTGSFTDGELLTPFGRSAKGVLFNLTAKGTPFTGQKSFLMDKDQYANVDEMFQLLILINNSPATEPLTGDMDRD</sequence>
<reference evidence="2 3" key="1">
    <citation type="submission" date="2022-07" db="EMBL/GenBank/DDBJ databases">
        <title>Mucilaginibacter sp. JC4.</title>
        <authorList>
            <person name="Le V."/>
            <person name="Ko S.-R."/>
            <person name="Ahn C.-Y."/>
            <person name="Oh H.-M."/>
        </authorList>
    </citation>
    <scope>NUCLEOTIDE SEQUENCE [LARGE SCALE GENOMIC DNA]</scope>
    <source>
        <strain evidence="2 3">JC4</strain>
    </source>
</reference>
<evidence type="ECO:0008006" key="4">
    <source>
        <dbReference type="Google" id="ProtNLM"/>
    </source>
</evidence>
<dbReference type="RefSeq" id="WP_256537082.1">
    <property type="nucleotide sequence ID" value="NZ_JANHOH010000001.1"/>
</dbReference>
<feature type="chain" id="PRO_5045840209" description="Erythromycin esterase family protein" evidence="1">
    <location>
        <begin position="21"/>
        <end position="417"/>
    </location>
</feature>
<accession>A0ABT1SWZ4</accession>
<dbReference type="SUPFAM" id="SSF159501">
    <property type="entry name" value="EreA/ChaN-like"/>
    <property type="match status" value="1"/>
</dbReference>
<feature type="signal peptide" evidence="1">
    <location>
        <begin position="1"/>
        <end position="20"/>
    </location>
</feature>
<proteinExistence type="predicted"/>
<evidence type="ECO:0000256" key="1">
    <source>
        <dbReference type="SAM" id="SignalP"/>
    </source>
</evidence>
<keyword evidence="3" id="KW-1185">Reference proteome</keyword>
<dbReference type="Proteomes" id="UP001204376">
    <property type="component" value="Unassembled WGS sequence"/>
</dbReference>
<gene>
    <name evidence="2" type="ORF">NPE20_02820</name>
</gene>
<name>A0ABT1SWZ4_9SPHI</name>
<comment type="caution">
    <text evidence="2">The sequence shown here is derived from an EMBL/GenBank/DDBJ whole genome shotgun (WGS) entry which is preliminary data.</text>
</comment>